<dbReference type="EMBL" id="ML986706">
    <property type="protein sequence ID" value="KAF2259563.1"/>
    <property type="molecule type" value="Genomic_DNA"/>
</dbReference>
<organism evidence="2 3">
    <name type="scientific">Lojkania enalia</name>
    <dbReference type="NCBI Taxonomy" id="147567"/>
    <lineage>
        <taxon>Eukaryota</taxon>
        <taxon>Fungi</taxon>
        <taxon>Dikarya</taxon>
        <taxon>Ascomycota</taxon>
        <taxon>Pezizomycotina</taxon>
        <taxon>Dothideomycetes</taxon>
        <taxon>Pleosporomycetidae</taxon>
        <taxon>Pleosporales</taxon>
        <taxon>Pleosporales incertae sedis</taxon>
        <taxon>Lojkania</taxon>
    </lineage>
</organism>
<dbReference type="AlphaFoldDB" id="A0A9P4K2F0"/>
<gene>
    <name evidence="2" type="ORF">CC78DRAFT_548237</name>
</gene>
<reference evidence="3" key="1">
    <citation type="journal article" date="2020" name="Stud. Mycol.">
        <title>101 Dothideomycetes genomes: A test case for predicting lifestyles and emergence of pathogens.</title>
        <authorList>
            <person name="Haridas S."/>
            <person name="Albert R."/>
            <person name="Binder M."/>
            <person name="Bloem J."/>
            <person name="LaButti K."/>
            <person name="Salamov A."/>
            <person name="Andreopoulos B."/>
            <person name="Baker S."/>
            <person name="Barry K."/>
            <person name="Bills G."/>
            <person name="Bluhm B."/>
            <person name="Cannon C."/>
            <person name="Castanera R."/>
            <person name="Culley D."/>
            <person name="Daum C."/>
            <person name="Ezra D."/>
            <person name="Gonzalez J."/>
            <person name="Henrissat B."/>
            <person name="Kuo A."/>
            <person name="Liang C."/>
            <person name="Lipzen A."/>
            <person name="Lutzoni F."/>
            <person name="Magnuson J."/>
            <person name="Mondo S."/>
            <person name="Nolan M."/>
            <person name="Ohm R."/>
            <person name="Pangilinan J."/>
            <person name="Park H.-J."/>
            <person name="Ramirez L."/>
            <person name="Alfaro M."/>
            <person name="Sun H."/>
            <person name="Tritt A."/>
            <person name="Yoshinaga Y."/>
            <person name="Zwiers L.-H."/>
            <person name="Turgeon B."/>
            <person name="Goodwin S."/>
            <person name="Spatafora J."/>
            <person name="Crous P."/>
            <person name="Grigoriev I."/>
        </authorList>
    </citation>
    <scope>NUCLEOTIDE SEQUENCE [LARGE SCALE GENOMIC DNA]</scope>
    <source>
        <strain evidence="3">CBS 304.66</strain>
    </source>
</reference>
<dbReference type="SUPFAM" id="SSF51316">
    <property type="entry name" value="Mss4-like"/>
    <property type="match status" value="1"/>
</dbReference>
<evidence type="ECO:0000256" key="1">
    <source>
        <dbReference type="SAM" id="MobiDB-lite"/>
    </source>
</evidence>
<sequence>MAIQTLHGSCACGRNRYVVEVPTQQTQLAELRYDNTAASRQTSAAPLTLWLRVPLTWYTSATFAQFPDETRSSIQRTFFSPFASSARRQFCGYCGTQLTSWHERTRDDAEHISLTVGSLLDEDQEMLGELGFLPSGDSTDEDEGAGAGPSRSTRAVMRSGPQGRGAPWFEELVERNKLGRFRQQRGGHSSRDGSVKVEWEVMEWTEGGDADDEGATPGKRKLGDVDNEDADMRTVISIFLLARCSGIDYHITQSEAAPLHARQSAKGSGHAPHATRSSGPMPPPRVPISASLTTICHGTLHATC</sequence>
<evidence type="ECO:0008006" key="4">
    <source>
        <dbReference type="Google" id="ProtNLM"/>
    </source>
</evidence>
<dbReference type="Gene3D" id="2.170.150.70">
    <property type="match status" value="1"/>
</dbReference>
<dbReference type="InterPro" id="IPR011057">
    <property type="entry name" value="Mss4-like_sf"/>
</dbReference>
<proteinExistence type="predicted"/>
<accession>A0A9P4K2F0</accession>
<feature type="region of interest" description="Disordered" evidence="1">
    <location>
        <begin position="131"/>
        <end position="167"/>
    </location>
</feature>
<comment type="caution">
    <text evidence="2">The sequence shown here is derived from an EMBL/GenBank/DDBJ whole genome shotgun (WGS) entry which is preliminary data.</text>
</comment>
<name>A0A9P4K2F0_9PLEO</name>
<evidence type="ECO:0000313" key="3">
    <source>
        <dbReference type="Proteomes" id="UP000800093"/>
    </source>
</evidence>
<keyword evidence="3" id="KW-1185">Reference proteome</keyword>
<evidence type="ECO:0000313" key="2">
    <source>
        <dbReference type="EMBL" id="KAF2259563.1"/>
    </source>
</evidence>
<dbReference type="Proteomes" id="UP000800093">
    <property type="component" value="Unassembled WGS sequence"/>
</dbReference>
<feature type="region of interest" description="Disordered" evidence="1">
    <location>
        <begin position="258"/>
        <end position="289"/>
    </location>
</feature>
<protein>
    <recommendedName>
        <fullName evidence="4">CENP-V/GFA domain-containing protein</fullName>
    </recommendedName>
</protein>
<dbReference type="OrthoDB" id="3907216at2759"/>